<evidence type="ECO:0000313" key="3">
    <source>
        <dbReference type="Proteomes" id="UP001149165"/>
    </source>
</evidence>
<evidence type="ECO:0000259" key="1">
    <source>
        <dbReference type="Pfam" id="PF12937"/>
    </source>
</evidence>
<keyword evidence="3" id="KW-1185">Reference proteome</keyword>
<accession>A0A9W9KCZ9</accession>
<name>A0A9W9KCZ9_9EURO</name>
<dbReference type="OrthoDB" id="3800738at2759"/>
<evidence type="ECO:0000313" key="2">
    <source>
        <dbReference type="EMBL" id="KAJ5100502.1"/>
    </source>
</evidence>
<proteinExistence type="predicted"/>
<dbReference type="EMBL" id="JAPQKH010000004">
    <property type="protein sequence ID" value="KAJ5100502.1"/>
    <property type="molecule type" value="Genomic_DNA"/>
</dbReference>
<reference evidence="2" key="1">
    <citation type="submission" date="2022-11" db="EMBL/GenBank/DDBJ databases">
        <authorList>
            <person name="Petersen C."/>
        </authorList>
    </citation>
    <scope>NUCLEOTIDE SEQUENCE</scope>
    <source>
        <strain evidence="2">IBT 30069</strain>
    </source>
</reference>
<dbReference type="Gene3D" id="1.20.1280.50">
    <property type="match status" value="1"/>
</dbReference>
<sequence length="332" mass="38165">MNISPERKALDLPEILENIFLHLDHQSLLTSAQRVCRYWHELVSQPTLQKHLFFEPDWNCKETSTSELLVENFPLWFPCDSDQPDQSTDTTYVRTIDPCPLEEPSPYEFLPLASPGRNQFFMYENASWRRMLVQQPPIADLVHFNASNHINGMSFEGPTVVEEPLNNSASVKDPDFKPAITSTIPLRMGLFYDALTYGTFEDVGTIMVMWNKGEFSIPPRIGMFEFREDDKKAIERALQVHKMVIVSFGYSACGISIPGWAAGKKFVFDKTFVKIHYGMKEAREQKTALYKEEIEISGRPLRRAVGSLLRPIAPLISRRFKLKRTARLWNLG</sequence>
<dbReference type="SUPFAM" id="SSF81383">
    <property type="entry name" value="F-box domain"/>
    <property type="match status" value="1"/>
</dbReference>
<protein>
    <recommendedName>
        <fullName evidence="1">F-box domain-containing protein</fullName>
    </recommendedName>
</protein>
<organism evidence="2 3">
    <name type="scientific">Penicillium angulare</name>
    <dbReference type="NCBI Taxonomy" id="116970"/>
    <lineage>
        <taxon>Eukaryota</taxon>
        <taxon>Fungi</taxon>
        <taxon>Dikarya</taxon>
        <taxon>Ascomycota</taxon>
        <taxon>Pezizomycotina</taxon>
        <taxon>Eurotiomycetes</taxon>
        <taxon>Eurotiomycetidae</taxon>
        <taxon>Eurotiales</taxon>
        <taxon>Aspergillaceae</taxon>
        <taxon>Penicillium</taxon>
    </lineage>
</organism>
<gene>
    <name evidence="2" type="ORF">N7456_006554</name>
</gene>
<dbReference type="InterPro" id="IPR001810">
    <property type="entry name" value="F-box_dom"/>
</dbReference>
<dbReference type="AlphaFoldDB" id="A0A9W9KCZ9"/>
<feature type="domain" description="F-box" evidence="1">
    <location>
        <begin position="13"/>
        <end position="54"/>
    </location>
</feature>
<dbReference type="InterPro" id="IPR036047">
    <property type="entry name" value="F-box-like_dom_sf"/>
</dbReference>
<dbReference type="CDD" id="cd09917">
    <property type="entry name" value="F-box_SF"/>
    <property type="match status" value="1"/>
</dbReference>
<dbReference type="Proteomes" id="UP001149165">
    <property type="component" value="Unassembled WGS sequence"/>
</dbReference>
<reference evidence="2" key="2">
    <citation type="journal article" date="2023" name="IMA Fungus">
        <title>Comparative genomic study of the Penicillium genus elucidates a diverse pangenome and 15 lateral gene transfer events.</title>
        <authorList>
            <person name="Petersen C."/>
            <person name="Sorensen T."/>
            <person name="Nielsen M.R."/>
            <person name="Sondergaard T.E."/>
            <person name="Sorensen J.L."/>
            <person name="Fitzpatrick D.A."/>
            <person name="Frisvad J.C."/>
            <person name="Nielsen K.L."/>
        </authorList>
    </citation>
    <scope>NUCLEOTIDE SEQUENCE</scope>
    <source>
        <strain evidence="2">IBT 30069</strain>
    </source>
</reference>
<dbReference type="Pfam" id="PF12937">
    <property type="entry name" value="F-box-like"/>
    <property type="match status" value="1"/>
</dbReference>
<comment type="caution">
    <text evidence="2">The sequence shown here is derived from an EMBL/GenBank/DDBJ whole genome shotgun (WGS) entry which is preliminary data.</text>
</comment>